<evidence type="ECO:0000313" key="3">
    <source>
        <dbReference type="Proteomes" id="UP000245698"/>
    </source>
</evidence>
<sequence>MSNSPSGLIPGRRRRCGSVSLRSGRGRVSAVAVACAVTLPAAIAAGSGEDWRRDKGESGDRCEQTGSSFHNSSFEPPSRQDDSGL</sequence>
<keyword evidence="3" id="KW-1185">Reference proteome</keyword>
<feature type="compositionally biased region" description="Basic and acidic residues" evidence="1">
    <location>
        <begin position="49"/>
        <end position="63"/>
    </location>
</feature>
<proteinExistence type="predicted"/>
<reference evidence="3" key="1">
    <citation type="submission" date="2016-12" db="EMBL/GenBank/DDBJ databases">
        <authorList>
            <person name="Brunel B."/>
        </authorList>
    </citation>
    <scope>NUCLEOTIDE SEQUENCE [LARGE SCALE GENOMIC DNA]</scope>
</reference>
<dbReference type="AlphaFoldDB" id="A0A2P9AK28"/>
<protein>
    <submittedName>
        <fullName evidence="2">Uncharacterized protein</fullName>
    </submittedName>
</protein>
<accession>A0A2P9AK28</accession>
<feature type="region of interest" description="Disordered" evidence="1">
    <location>
        <begin position="1"/>
        <end position="25"/>
    </location>
</feature>
<organism evidence="2 3">
    <name type="scientific">Mesorhizobium delmotii</name>
    <dbReference type="NCBI Taxonomy" id="1631247"/>
    <lineage>
        <taxon>Bacteria</taxon>
        <taxon>Pseudomonadati</taxon>
        <taxon>Pseudomonadota</taxon>
        <taxon>Alphaproteobacteria</taxon>
        <taxon>Hyphomicrobiales</taxon>
        <taxon>Phyllobacteriaceae</taxon>
        <taxon>Mesorhizobium</taxon>
    </lineage>
</organism>
<evidence type="ECO:0000313" key="2">
    <source>
        <dbReference type="EMBL" id="SJM31502.1"/>
    </source>
</evidence>
<dbReference type="EMBL" id="FUIG01000026">
    <property type="protein sequence ID" value="SJM31502.1"/>
    <property type="molecule type" value="Genomic_DNA"/>
</dbReference>
<feature type="region of interest" description="Disordered" evidence="1">
    <location>
        <begin position="46"/>
        <end position="85"/>
    </location>
</feature>
<dbReference type="Proteomes" id="UP000245698">
    <property type="component" value="Unassembled WGS sequence"/>
</dbReference>
<feature type="compositionally biased region" description="Polar residues" evidence="1">
    <location>
        <begin position="64"/>
        <end position="75"/>
    </location>
</feature>
<evidence type="ECO:0000256" key="1">
    <source>
        <dbReference type="SAM" id="MobiDB-lite"/>
    </source>
</evidence>
<gene>
    <name evidence="2" type="ORF">BQ8482_20117</name>
</gene>
<name>A0A2P9AK28_9HYPH</name>